<keyword evidence="3" id="KW-1185">Reference proteome</keyword>
<protein>
    <submittedName>
        <fullName evidence="2">Cell envelope integrity protein CreD</fullName>
    </submittedName>
</protein>
<feature type="transmembrane region" description="Helical" evidence="1">
    <location>
        <begin position="297"/>
        <end position="315"/>
    </location>
</feature>
<name>A0A9X3YI63_9GAMM</name>
<organism evidence="2 3">
    <name type="scientific">Tahibacter soli</name>
    <dbReference type="NCBI Taxonomy" id="2983605"/>
    <lineage>
        <taxon>Bacteria</taxon>
        <taxon>Pseudomonadati</taxon>
        <taxon>Pseudomonadota</taxon>
        <taxon>Gammaproteobacteria</taxon>
        <taxon>Lysobacterales</taxon>
        <taxon>Rhodanobacteraceae</taxon>
        <taxon>Tahibacter</taxon>
    </lineage>
</organism>
<keyword evidence="1" id="KW-0812">Transmembrane</keyword>
<dbReference type="PANTHER" id="PTHR30092">
    <property type="entry name" value="INNER MEMBRANE PROTEIN CRED"/>
    <property type="match status" value="1"/>
</dbReference>
<proteinExistence type="predicted"/>
<keyword evidence="1" id="KW-1133">Transmembrane helix</keyword>
<dbReference type="PIRSF" id="PIRSF004548">
    <property type="entry name" value="CreD"/>
    <property type="match status" value="1"/>
</dbReference>
<feature type="transmembrane region" description="Helical" evidence="1">
    <location>
        <begin position="376"/>
        <end position="394"/>
    </location>
</feature>
<dbReference type="AlphaFoldDB" id="A0A9X3YI63"/>
<comment type="caution">
    <text evidence="2">The sequence shown here is derived from an EMBL/GenBank/DDBJ whole genome shotgun (WGS) entry which is preliminary data.</text>
</comment>
<reference evidence="2" key="1">
    <citation type="submission" date="2023-02" db="EMBL/GenBank/DDBJ databases">
        <title>Tahibacter soli sp. nov. isolated from soil.</title>
        <authorList>
            <person name="Baek J.H."/>
            <person name="Lee J.K."/>
            <person name="Choi D.G."/>
            <person name="Jeon C.O."/>
        </authorList>
    </citation>
    <scope>NUCLEOTIDE SEQUENCE</scope>
    <source>
        <strain evidence="2">BL</strain>
    </source>
</reference>
<evidence type="ECO:0000313" key="2">
    <source>
        <dbReference type="EMBL" id="MDC8012034.1"/>
    </source>
</evidence>
<dbReference type="EMBL" id="JAOVZO020000003">
    <property type="protein sequence ID" value="MDC8012034.1"/>
    <property type="molecule type" value="Genomic_DNA"/>
</dbReference>
<dbReference type="NCBIfam" id="NF008712">
    <property type="entry name" value="PRK11715.1-1"/>
    <property type="match status" value="1"/>
</dbReference>
<feature type="transmembrane region" description="Helical" evidence="1">
    <location>
        <begin position="400"/>
        <end position="419"/>
    </location>
</feature>
<feature type="transmembrane region" description="Helical" evidence="1">
    <location>
        <begin position="12"/>
        <end position="33"/>
    </location>
</feature>
<evidence type="ECO:0000256" key="1">
    <source>
        <dbReference type="SAM" id="Phobius"/>
    </source>
</evidence>
<keyword evidence="1" id="KW-0472">Membrane</keyword>
<dbReference type="InterPro" id="IPR010364">
    <property type="entry name" value="Uncharacterised_IM_CreD"/>
</dbReference>
<dbReference type="Pfam" id="PF06123">
    <property type="entry name" value="CreD"/>
    <property type="match status" value="1"/>
</dbReference>
<evidence type="ECO:0000313" key="3">
    <source>
        <dbReference type="Proteomes" id="UP001139971"/>
    </source>
</evidence>
<sequence>MLRNVHSITLKVLGIGALSLLMLIPLAYVQGLISERSGLRDQAVETIASRWGAAQTIGGAVLTAPAPYQWTTEQGVHTGEDTAVFLPGQLDMTASLAPQLRSYGIYETPVYEAQVSLTARFDERDLAALRRPEESLALDRLQVRLPIADVRGLREVASVKVNGEEVHLSPGDAIGGYRTVAFALDRKLLAAPLTVTAQFTIAGTERMQFLPLARTTTLKLDAPWGDPSFIGGFLPAKRDIDAGRFVAHWQVLELNRGFGQTWKERTFSGSTLAESAFGAALFQPAGVYQRNERAGKYGLLFVGLTFVAFFLFEVLKRLRVHPVQYLLVGLSLCTFYVVLLALSEQIGFAPAYACAAGAVVLMVGGYAAAVLTTRRAGAILGGSLALVYALLYGLVVSEQYSLLIGAFALLAVVALLMFLTRNVDWYGQSLAVDAAPAQNG</sequence>
<feature type="transmembrane region" description="Helical" evidence="1">
    <location>
        <begin position="322"/>
        <end position="342"/>
    </location>
</feature>
<accession>A0A9X3YI63</accession>
<dbReference type="Proteomes" id="UP001139971">
    <property type="component" value="Unassembled WGS sequence"/>
</dbReference>
<dbReference type="PANTHER" id="PTHR30092:SF0">
    <property type="entry name" value="INNER MEMBRANE PROTEIN CRED"/>
    <property type="match status" value="1"/>
</dbReference>
<feature type="transmembrane region" description="Helical" evidence="1">
    <location>
        <begin position="348"/>
        <end position="369"/>
    </location>
</feature>
<dbReference type="GO" id="GO:0005886">
    <property type="term" value="C:plasma membrane"/>
    <property type="evidence" value="ECO:0007669"/>
    <property type="project" value="TreeGrafter"/>
</dbReference>
<gene>
    <name evidence="2" type="primary">creD</name>
    <name evidence="2" type="ORF">OD750_005690</name>
</gene>
<dbReference type="RefSeq" id="WP_263543296.1">
    <property type="nucleotide sequence ID" value="NZ_JAOVZO020000003.1"/>
</dbReference>